<dbReference type="Pfam" id="PF06013">
    <property type="entry name" value="WXG100"/>
    <property type="match status" value="1"/>
</dbReference>
<dbReference type="AlphaFoldDB" id="A0AAE3YKS2"/>
<protein>
    <recommendedName>
        <fullName evidence="1">ESAT-6-like protein</fullName>
    </recommendedName>
</protein>
<dbReference type="Proteomes" id="UP001183643">
    <property type="component" value="Unassembled WGS sequence"/>
</dbReference>
<evidence type="ECO:0000313" key="2">
    <source>
        <dbReference type="EMBL" id="MDR7274224.1"/>
    </source>
</evidence>
<evidence type="ECO:0000313" key="3">
    <source>
        <dbReference type="Proteomes" id="UP001183643"/>
    </source>
</evidence>
<name>A0AAE3YKS2_9ACTN</name>
<proteinExistence type="inferred from homology"/>
<dbReference type="InterPro" id="IPR010310">
    <property type="entry name" value="T7SS_ESAT-6-like"/>
</dbReference>
<organism evidence="2 3">
    <name type="scientific">Catenuloplanes atrovinosus</name>
    <dbReference type="NCBI Taxonomy" id="137266"/>
    <lineage>
        <taxon>Bacteria</taxon>
        <taxon>Bacillati</taxon>
        <taxon>Actinomycetota</taxon>
        <taxon>Actinomycetes</taxon>
        <taxon>Micromonosporales</taxon>
        <taxon>Micromonosporaceae</taxon>
        <taxon>Catenuloplanes</taxon>
    </lineage>
</organism>
<gene>
    <name evidence="2" type="ORF">J2S41_001002</name>
</gene>
<reference evidence="2" key="1">
    <citation type="submission" date="2023-07" db="EMBL/GenBank/DDBJ databases">
        <title>Sequencing the genomes of 1000 actinobacteria strains.</title>
        <authorList>
            <person name="Klenk H.-P."/>
        </authorList>
    </citation>
    <scope>NUCLEOTIDE SEQUENCE</scope>
    <source>
        <strain evidence="2">DSM 44707</strain>
    </source>
</reference>
<accession>A0AAE3YKS2</accession>
<dbReference type="NCBIfam" id="TIGR03930">
    <property type="entry name" value="WXG100_ESAT6"/>
    <property type="match status" value="1"/>
</dbReference>
<comment type="similarity">
    <text evidence="1">Belongs to the WXG100 family.</text>
</comment>
<dbReference type="Gene3D" id="1.10.287.1060">
    <property type="entry name" value="ESAT-6-like"/>
    <property type="match status" value="1"/>
</dbReference>
<dbReference type="RefSeq" id="WP_310363631.1">
    <property type="nucleotide sequence ID" value="NZ_JAVDYB010000001.1"/>
</dbReference>
<comment type="caution">
    <text evidence="2">The sequence shown here is derived from an EMBL/GenBank/DDBJ whole genome shotgun (WGS) entry which is preliminary data.</text>
</comment>
<dbReference type="InterPro" id="IPR036689">
    <property type="entry name" value="ESAT-6-like_sf"/>
</dbReference>
<evidence type="ECO:0000256" key="1">
    <source>
        <dbReference type="RuleBase" id="RU362001"/>
    </source>
</evidence>
<dbReference type="EMBL" id="JAVDYB010000001">
    <property type="protein sequence ID" value="MDR7274224.1"/>
    <property type="molecule type" value="Genomic_DNA"/>
</dbReference>
<sequence length="106" mass="11743">MEGYDVTPEDVQQAATDCWTTAEDIKQELAAIKGYVAGLRDQWQGVAAQNFDQLMIDFDAFALMLNNALVNISYGLRGNFNNYVSVEEFASNNLVAVNNEIPGVYL</sequence>
<dbReference type="SUPFAM" id="SSF140453">
    <property type="entry name" value="EsxAB dimer-like"/>
    <property type="match status" value="1"/>
</dbReference>
<keyword evidence="3" id="KW-1185">Reference proteome</keyword>